<evidence type="ECO:0000313" key="2">
    <source>
        <dbReference type="Proteomes" id="UP001601058"/>
    </source>
</evidence>
<reference evidence="1 2" key="1">
    <citation type="submission" date="2024-08" db="EMBL/GenBank/DDBJ databases">
        <title>Two novel Cytobacillus novel species.</title>
        <authorList>
            <person name="Liu G."/>
        </authorList>
    </citation>
    <scope>NUCLEOTIDE SEQUENCE [LARGE SCALE GENOMIC DNA]</scope>
    <source>
        <strain evidence="1 2">FJAT-53684</strain>
    </source>
</reference>
<comment type="caution">
    <text evidence="1">The sequence shown here is derived from an EMBL/GenBank/DDBJ whole genome shotgun (WGS) entry which is preliminary data.</text>
</comment>
<accession>A0ABW6JV54</accession>
<dbReference type="EMBL" id="JBIACJ010000002">
    <property type="protein sequence ID" value="MFE8695736.1"/>
    <property type="molecule type" value="Genomic_DNA"/>
</dbReference>
<sequence>MMEKYYCDHCKLLYNEEGNCKACGTSVMNKLIIEVHKQNNSNNYAAPE</sequence>
<keyword evidence="2" id="KW-1185">Reference proteome</keyword>
<organism evidence="1 2">
    <name type="scientific">Cytobacillus mangrovibacter</name>
    <dbReference type="NCBI Taxonomy" id="3299024"/>
    <lineage>
        <taxon>Bacteria</taxon>
        <taxon>Bacillati</taxon>
        <taxon>Bacillota</taxon>
        <taxon>Bacilli</taxon>
        <taxon>Bacillales</taxon>
        <taxon>Bacillaceae</taxon>
        <taxon>Cytobacillus</taxon>
    </lineage>
</organism>
<protein>
    <submittedName>
        <fullName evidence="1">Uncharacterized protein</fullName>
    </submittedName>
</protein>
<name>A0ABW6JV54_9BACI</name>
<gene>
    <name evidence="1" type="ORF">ACFYKT_05090</name>
</gene>
<evidence type="ECO:0000313" key="1">
    <source>
        <dbReference type="EMBL" id="MFE8695736.1"/>
    </source>
</evidence>
<proteinExistence type="predicted"/>
<dbReference type="Proteomes" id="UP001601058">
    <property type="component" value="Unassembled WGS sequence"/>
</dbReference>
<dbReference type="RefSeq" id="WP_389216368.1">
    <property type="nucleotide sequence ID" value="NZ_JBIACJ010000002.1"/>
</dbReference>